<accession>A0AB94ICC0</accession>
<feature type="domain" description="OLD protein-like TOPRIM" evidence="1">
    <location>
        <begin position="371"/>
        <end position="435"/>
    </location>
</feature>
<dbReference type="GO" id="GO:0000731">
    <property type="term" value="P:DNA synthesis involved in DNA repair"/>
    <property type="evidence" value="ECO:0007669"/>
    <property type="project" value="TreeGrafter"/>
</dbReference>
<dbReference type="Pfam" id="PF11398">
    <property type="entry name" value="DUF2813"/>
    <property type="match status" value="1"/>
</dbReference>
<evidence type="ECO:0000313" key="3">
    <source>
        <dbReference type="Proteomes" id="UP000506160"/>
    </source>
</evidence>
<dbReference type="EMBL" id="AWGA01000056">
    <property type="protein sequence ID" value="TEA27063.1"/>
    <property type="molecule type" value="Genomic_DNA"/>
</dbReference>
<evidence type="ECO:0000313" key="2">
    <source>
        <dbReference type="EMBL" id="TEA27063.1"/>
    </source>
</evidence>
<organism evidence="2 3">
    <name type="scientific">Candidatus Schmidhempelia bombi str. Bimp</name>
    <dbReference type="NCBI Taxonomy" id="1387197"/>
    <lineage>
        <taxon>Bacteria</taxon>
        <taxon>Pseudomonadati</taxon>
        <taxon>Pseudomonadota</taxon>
        <taxon>Gammaproteobacteria</taxon>
        <taxon>Orbales</taxon>
        <taxon>Orbaceae</taxon>
        <taxon>Candidatus Schmidhempelia</taxon>
    </lineage>
</organism>
<dbReference type="Pfam" id="PF20469">
    <property type="entry name" value="OLD-like_TOPRIM"/>
    <property type="match status" value="1"/>
</dbReference>
<dbReference type="Gene3D" id="3.40.50.300">
    <property type="entry name" value="P-loop containing nucleotide triphosphate hydrolases"/>
    <property type="match status" value="1"/>
</dbReference>
<dbReference type="GO" id="GO:0006302">
    <property type="term" value="P:double-strand break repair"/>
    <property type="evidence" value="ECO:0007669"/>
    <property type="project" value="TreeGrafter"/>
</dbReference>
<comment type="caution">
    <text evidence="2">The sequence shown here is derived from an EMBL/GenBank/DDBJ whole genome shotgun (WGS) entry which is preliminary data.</text>
</comment>
<dbReference type="Proteomes" id="UP000506160">
    <property type="component" value="Unassembled WGS sequence"/>
</dbReference>
<dbReference type="CDD" id="cd01026">
    <property type="entry name" value="TOPRIM_OLD"/>
    <property type="match status" value="1"/>
</dbReference>
<dbReference type="SUPFAM" id="SSF52540">
    <property type="entry name" value="P-loop containing nucleoside triphosphate hydrolases"/>
    <property type="match status" value="1"/>
</dbReference>
<protein>
    <submittedName>
        <fullName evidence="2">DUF2813 domain-containing protein</fullName>
    </submittedName>
</protein>
<name>A0AB94ICC0_9GAMM</name>
<proteinExistence type="predicted"/>
<dbReference type="PANTHER" id="PTHR32182:SF19">
    <property type="entry name" value="HOMOLOGY WITH RECF PROTEIN"/>
    <property type="match status" value="1"/>
</dbReference>
<dbReference type="InterPro" id="IPR022602">
    <property type="entry name" value="DUF2813"/>
</dbReference>
<dbReference type="InterPro" id="IPR027417">
    <property type="entry name" value="P-loop_NTPase"/>
</dbReference>
<keyword evidence="3" id="KW-1185">Reference proteome</keyword>
<evidence type="ECO:0000259" key="1">
    <source>
        <dbReference type="Pfam" id="PF20469"/>
    </source>
</evidence>
<dbReference type="InterPro" id="IPR034139">
    <property type="entry name" value="TOPRIM_OLD"/>
</dbReference>
<sequence length="551" mass="62437">MTMKLKRVEIKGFRGIHQLTLDIDPKQMVIIGENTWGKSSLLSALTLLSPSPLPYQFTQSDFYSTQATDNIAAAQIDIIFIFSENKAQPYDNNAFYPLHEVITTDEHGNKQIIYQIHGYTNTSGTIITEHHFLNNQRKRYATITNTPALIAHLTTLRPILRLKNPQTDTSYLPATPATAKLPIDAILVQFKQDDIVNNQQQLEQGLHAAYLLLDYYLIDKQRQNRQPCSMIPSVGVTSSDWAILNRFNHFLETHQEISVMLLRIFIELFNAAGHDHLSPEAAPIFLLEEPESQLHPILFSIAIHLLNKLPIQQIITTNSSDILSLCELETIYRLIRYPHYIAAYHLSDHILNPSDSRRIKFHLLHRYPSALFARTWLCVEGETEVWLLSELAKQAGYDFNSEGIKIIEFVQCGLKPLIKFANLMGIQWHVLTDGDNAGKNYVDTVKTLLPTSAAITEHLTVLPAKDIENFLFHHGFSHIYKMAAFGTTEYVDLSISQIIQKAIHKTSKPDLAVAVGEDTEQRGNQTIPTLFKQLFAKVLKLSHATNNGVLD</sequence>
<reference evidence="2 3" key="1">
    <citation type="journal article" date="2014" name="Appl. Environ. Microbiol.">
        <title>Genomic features of a bumble bee symbiont reflect its host environment.</title>
        <authorList>
            <person name="Martinson V.G."/>
            <person name="Magoc T."/>
            <person name="Koch H."/>
            <person name="Salzberg S.L."/>
            <person name="Moran N.A."/>
        </authorList>
    </citation>
    <scope>NUCLEOTIDE SEQUENCE [LARGE SCALE GENOMIC DNA]</scope>
    <source>
        <strain evidence="2 3">Bimp</strain>
    </source>
</reference>
<gene>
    <name evidence="2" type="ORF">O970_05590</name>
</gene>
<dbReference type="PANTHER" id="PTHR32182">
    <property type="entry name" value="DNA REPLICATION AND REPAIR PROTEIN RECF"/>
    <property type="match status" value="1"/>
</dbReference>
<dbReference type="AlphaFoldDB" id="A0AB94ICC0"/>